<evidence type="ECO:0000313" key="1">
    <source>
        <dbReference type="EMBL" id="KAA9341020.1"/>
    </source>
</evidence>
<dbReference type="InterPro" id="IPR029069">
    <property type="entry name" value="HotDog_dom_sf"/>
</dbReference>
<dbReference type="SUPFAM" id="SSF54637">
    <property type="entry name" value="Thioesterase/thiol ester dehydrase-isomerase"/>
    <property type="match status" value="1"/>
</dbReference>
<accession>A0A5N1J885</accession>
<dbReference type="PANTHER" id="PTHR31793:SF39">
    <property type="entry name" value="THIOESTERASE_THIOL ESTER DEHYDRASE-ISOMERASE"/>
    <property type="match status" value="1"/>
</dbReference>
<protein>
    <submittedName>
        <fullName evidence="1">Acyl-CoA thioesterase</fullName>
    </submittedName>
</protein>
<name>A0A5N1J885_9BACT</name>
<gene>
    <name evidence="1" type="ORF">F0P94_06230</name>
</gene>
<dbReference type="Gene3D" id="3.10.129.10">
    <property type="entry name" value="Hotdog Thioesterase"/>
    <property type="match status" value="1"/>
</dbReference>
<dbReference type="Proteomes" id="UP000326570">
    <property type="component" value="Unassembled WGS sequence"/>
</dbReference>
<reference evidence="1 2" key="1">
    <citation type="submission" date="2019-09" db="EMBL/GenBank/DDBJ databases">
        <title>Genome sequence of Adhaeribacter sp. M2.</title>
        <authorList>
            <person name="Srinivasan S."/>
        </authorList>
    </citation>
    <scope>NUCLEOTIDE SEQUENCE [LARGE SCALE GENOMIC DNA]</scope>
    <source>
        <strain evidence="1 2">M2</strain>
    </source>
</reference>
<proteinExistence type="predicted"/>
<evidence type="ECO:0000313" key="2">
    <source>
        <dbReference type="Proteomes" id="UP000326570"/>
    </source>
</evidence>
<dbReference type="PANTHER" id="PTHR31793">
    <property type="entry name" value="4-HYDROXYBENZOYL-COA THIOESTERASE FAMILY MEMBER"/>
    <property type="match status" value="1"/>
</dbReference>
<dbReference type="CDD" id="cd00586">
    <property type="entry name" value="4HBT"/>
    <property type="match status" value="1"/>
</dbReference>
<dbReference type="EMBL" id="VTWT01000002">
    <property type="protein sequence ID" value="KAA9341020.1"/>
    <property type="molecule type" value="Genomic_DNA"/>
</dbReference>
<dbReference type="AlphaFoldDB" id="A0A5N1J885"/>
<dbReference type="Pfam" id="PF13279">
    <property type="entry name" value="4HBT_2"/>
    <property type="match status" value="1"/>
</dbReference>
<dbReference type="InterPro" id="IPR050563">
    <property type="entry name" value="4-hydroxybenzoyl-CoA_TE"/>
</dbReference>
<dbReference type="RefSeq" id="WP_150902947.1">
    <property type="nucleotide sequence ID" value="NZ_VTWT01000002.1"/>
</dbReference>
<comment type="caution">
    <text evidence="1">The sequence shown here is derived from an EMBL/GenBank/DDBJ whole genome shotgun (WGS) entry which is preliminary data.</text>
</comment>
<dbReference type="GO" id="GO:0047617">
    <property type="term" value="F:fatty acyl-CoA hydrolase activity"/>
    <property type="evidence" value="ECO:0007669"/>
    <property type="project" value="TreeGrafter"/>
</dbReference>
<keyword evidence="2" id="KW-1185">Reference proteome</keyword>
<organism evidence="1 2">
    <name type="scientific">Adhaeribacter soli</name>
    <dbReference type="NCBI Taxonomy" id="2607655"/>
    <lineage>
        <taxon>Bacteria</taxon>
        <taxon>Pseudomonadati</taxon>
        <taxon>Bacteroidota</taxon>
        <taxon>Cytophagia</taxon>
        <taxon>Cytophagales</taxon>
        <taxon>Hymenobacteraceae</taxon>
        <taxon>Adhaeribacter</taxon>
    </lineage>
</organism>
<sequence>METYPVKLQIRLDWSEMDMFGHINNVSYFKYIQASRVNYWDAIGLSRLFKETKVGAILASTSCNFLKELHYPGSITVQVKLDFIKNTSFGLKHQILNEQGEVAAEAKDVLVMFDFNKNEKVAIPEEIRSAIEKLQGL</sequence>